<organism evidence="2">
    <name type="scientific">Salix viminalis</name>
    <name type="common">Common osier</name>
    <name type="synonym">Basket willow</name>
    <dbReference type="NCBI Taxonomy" id="40686"/>
    <lineage>
        <taxon>Eukaryota</taxon>
        <taxon>Viridiplantae</taxon>
        <taxon>Streptophyta</taxon>
        <taxon>Embryophyta</taxon>
        <taxon>Tracheophyta</taxon>
        <taxon>Spermatophyta</taxon>
        <taxon>Magnoliopsida</taxon>
        <taxon>eudicotyledons</taxon>
        <taxon>Gunneridae</taxon>
        <taxon>Pentapetalae</taxon>
        <taxon>rosids</taxon>
        <taxon>fabids</taxon>
        <taxon>Malpighiales</taxon>
        <taxon>Salicaceae</taxon>
        <taxon>Saliceae</taxon>
        <taxon>Salix</taxon>
    </lineage>
</organism>
<dbReference type="AlphaFoldDB" id="A0A6N2KXT5"/>
<proteinExistence type="predicted"/>
<name>A0A6N2KXT5_SALVM</name>
<keyword evidence="1" id="KW-1133">Transmembrane helix</keyword>
<evidence type="ECO:0000256" key="1">
    <source>
        <dbReference type="SAM" id="Phobius"/>
    </source>
</evidence>
<sequence>MESGLGDICTVSQGNDANYGMVQAMSGDKGAPKYQDTLSFHLSAQKVIFVVVVIVFVITFENWMNIRTLKEDKEELQHNARKKTLG</sequence>
<keyword evidence="1" id="KW-0472">Membrane</keyword>
<reference evidence="2" key="1">
    <citation type="submission" date="2019-03" db="EMBL/GenBank/DDBJ databases">
        <authorList>
            <person name="Mank J."/>
            <person name="Almeida P."/>
        </authorList>
    </citation>
    <scope>NUCLEOTIDE SEQUENCE</scope>
    <source>
        <strain evidence="2">78183</strain>
    </source>
</reference>
<protein>
    <submittedName>
        <fullName evidence="2">Uncharacterized protein</fullName>
    </submittedName>
</protein>
<evidence type="ECO:0000313" key="2">
    <source>
        <dbReference type="EMBL" id="VFU33093.1"/>
    </source>
</evidence>
<accession>A0A6N2KXT5</accession>
<gene>
    <name evidence="2" type="ORF">SVIM_LOCUS149456</name>
</gene>
<keyword evidence="1" id="KW-0812">Transmembrane</keyword>
<dbReference type="EMBL" id="CAADRP010000890">
    <property type="protein sequence ID" value="VFU33093.1"/>
    <property type="molecule type" value="Genomic_DNA"/>
</dbReference>
<feature type="transmembrane region" description="Helical" evidence="1">
    <location>
        <begin position="47"/>
        <end position="64"/>
    </location>
</feature>